<dbReference type="AlphaFoldDB" id="A0A916WGK5"/>
<name>A0A916WGK5_9BURK</name>
<accession>A0A916WGK5</accession>
<dbReference type="EMBL" id="BMIG01000004">
    <property type="protein sequence ID" value="GGA95603.1"/>
    <property type="molecule type" value="Genomic_DNA"/>
</dbReference>
<evidence type="ECO:0000313" key="1">
    <source>
        <dbReference type="EMBL" id="GGA95603.1"/>
    </source>
</evidence>
<reference evidence="1" key="1">
    <citation type="journal article" date="2014" name="Int. J. Syst. Evol. Microbiol.">
        <title>Complete genome sequence of Corynebacterium casei LMG S-19264T (=DSM 44701T), isolated from a smear-ripened cheese.</title>
        <authorList>
            <consortium name="US DOE Joint Genome Institute (JGI-PGF)"/>
            <person name="Walter F."/>
            <person name="Albersmeier A."/>
            <person name="Kalinowski J."/>
            <person name="Ruckert C."/>
        </authorList>
    </citation>
    <scope>NUCLEOTIDE SEQUENCE</scope>
    <source>
        <strain evidence="1">CGMCC 1.15322</strain>
    </source>
</reference>
<dbReference type="RefSeq" id="WP_188707817.1">
    <property type="nucleotide sequence ID" value="NZ_BMIG01000004.1"/>
</dbReference>
<keyword evidence="2" id="KW-1185">Reference proteome</keyword>
<proteinExistence type="predicted"/>
<evidence type="ECO:0000313" key="2">
    <source>
        <dbReference type="Proteomes" id="UP000620596"/>
    </source>
</evidence>
<organism evidence="1 2">
    <name type="scientific">Polaromonas eurypsychrophila</name>
    <dbReference type="NCBI Taxonomy" id="1614635"/>
    <lineage>
        <taxon>Bacteria</taxon>
        <taxon>Pseudomonadati</taxon>
        <taxon>Pseudomonadota</taxon>
        <taxon>Betaproteobacteria</taxon>
        <taxon>Burkholderiales</taxon>
        <taxon>Comamonadaceae</taxon>
        <taxon>Polaromonas</taxon>
    </lineage>
</organism>
<reference evidence="1" key="2">
    <citation type="submission" date="2020-09" db="EMBL/GenBank/DDBJ databases">
        <authorList>
            <person name="Sun Q."/>
            <person name="Zhou Y."/>
        </authorList>
    </citation>
    <scope>NUCLEOTIDE SEQUENCE</scope>
    <source>
        <strain evidence="1">CGMCC 1.15322</strain>
    </source>
</reference>
<comment type="caution">
    <text evidence="1">The sequence shown here is derived from an EMBL/GenBank/DDBJ whole genome shotgun (WGS) entry which is preliminary data.</text>
</comment>
<protein>
    <submittedName>
        <fullName evidence="1">Uncharacterized protein</fullName>
    </submittedName>
</protein>
<dbReference type="Proteomes" id="UP000620596">
    <property type="component" value="Unassembled WGS sequence"/>
</dbReference>
<sequence length="73" mass="8140">MDLEEPEPIEEYVPGAASGRHYMSRLCHLPDGPWSIDVIHVESLPPLHGSDRTWPTREEAIQAADKLVADLGH</sequence>
<gene>
    <name evidence="1" type="ORF">GCM10011496_15940</name>
</gene>